<sequence length="228" mass="24827">MRKATPLPRHLKAADVIAAIQARHQEDPQLATHPAPEDLMAFATWALDRRNALPAAEAKDDVLDAIRLLRLAQQQLDRLMLRALLTAKADRIKTPKLSEATGIHSRQGTHDRIKALTREIAAARLSVPADAVEDVAPAPDVALAHLKTVAHKLLQEWEDLTTNEDADEWAEGIELTMRSSEITDLTAASLSVQLRCATEQIVEHAGTLGVPAARTPEAEAALDAVRNL</sequence>
<accession>A0ABP6DBA9</accession>
<evidence type="ECO:0000313" key="1">
    <source>
        <dbReference type="EMBL" id="GAA2640446.1"/>
    </source>
</evidence>
<dbReference type="EMBL" id="BAAATD010000037">
    <property type="protein sequence ID" value="GAA2640446.1"/>
    <property type="molecule type" value="Genomic_DNA"/>
</dbReference>
<keyword evidence="2" id="KW-1185">Reference proteome</keyword>
<name>A0ABP6DBA9_9ACTN</name>
<comment type="caution">
    <text evidence="1">The sequence shown here is derived from an EMBL/GenBank/DDBJ whole genome shotgun (WGS) entry which is preliminary data.</text>
</comment>
<reference evidence="2" key="1">
    <citation type="journal article" date="2019" name="Int. J. Syst. Evol. Microbiol.">
        <title>The Global Catalogue of Microorganisms (GCM) 10K type strain sequencing project: providing services to taxonomists for standard genome sequencing and annotation.</title>
        <authorList>
            <consortium name="The Broad Institute Genomics Platform"/>
            <consortium name="The Broad Institute Genome Sequencing Center for Infectious Disease"/>
            <person name="Wu L."/>
            <person name="Ma J."/>
        </authorList>
    </citation>
    <scope>NUCLEOTIDE SEQUENCE [LARGE SCALE GENOMIC DNA]</scope>
    <source>
        <strain evidence="2">JCM 6833</strain>
    </source>
</reference>
<gene>
    <name evidence="1" type="ORF">GCM10010411_95830</name>
</gene>
<protein>
    <submittedName>
        <fullName evidence="1">Uncharacterized protein</fullName>
    </submittedName>
</protein>
<dbReference type="Proteomes" id="UP001501509">
    <property type="component" value="Unassembled WGS sequence"/>
</dbReference>
<organism evidence="1 2">
    <name type="scientific">Actinomadura fulvescens</name>
    <dbReference type="NCBI Taxonomy" id="46160"/>
    <lineage>
        <taxon>Bacteria</taxon>
        <taxon>Bacillati</taxon>
        <taxon>Actinomycetota</taxon>
        <taxon>Actinomycetes</taxon>
        <taxon>Streptosporangiales</taxon>
        <taxon>Thermomonosporaceae</taxon>
        <taxon>Actinomadura</taxon>
    </lineage>
</organism>
<evidence type="ECO:0000313" key="2">
    <source>
        <dbReference type="Proteomes" id="UP001501509"/>
    </source>
</evidence>
<proteinExistence type="predicted"/>